<reference evidence="1 2" key="1">
    <citation type="submission" date="2024-05" db="EMBL/GenBank/DDBJ databases">
        <title>Genome sequencing and assembly of Indian major carp, Cirrhinus mrigala (Hamilton, 1822).</title>
        <authorList>
            <person name="Mohindra V."/>
            <person name="Chowdhury L.M."/>
            <person name="Lal K."/>
            <person name="Jena J.K."/>
        </authorList>
    </citation>
    <scope>NUCLEOTIDE SEQUENCE [LARGE SCALE GENOMIC DNA]</scope>
    <source>
        <strain evidence="1">CM1030</strain>
        <tissue evidence="1">Blood</tissue>
    </source>
</reference>
<feature type="non-terminal residue" evidence="1">
    <location>
        <position position="407"/>
    </location>
</feature>
<proteinExistence type="predicted"/>
<protein>
    <recommendedName>
        <fullName evidence="3">Reverse transcriptase</fullName>
    </recommendedName>
</protein>
<dbReference type="Proteomes" id="UP001529510">
    <property type="component" value="Unassembled WGS sequence"/>
</dbReference>
<evidence type="ECO:0000313" key="1">
    <source>
        <dbReference type="EMBL" id="KAL0150596.1"/>
    </source>
</evidence>
<evidence type="ECO:0000313" key="2">
    <source>
        <dbReference type="Proteomes" id="UP001529510"/>
    </source>
</evidence>
<dbReference type="EMBL" id="JAMKFB020000291">
    <property type="protein sequence ID" value="KAL0150596.1"/>
    <property type="molecule type" value="Genomic_DNA"/>
</dbReference>
<evidence type="ECO:0008006" key="3">
    <source>
        <dbReference type="Google" id="ProtNLM"/>
    </source>
</evidence>
<gene>
    <name evidence="1" type="ORF">M9458_054097</name>
</gene>
<dbReference type="AlphaFoldDB" id="A0ABD0MNU6"/>
<accession>A0ABD0MNU6</accession>
<dbReference type="PANTHER" id="PTHR47510">
    <property type="entry name" value="REVERSE TRANSCRIPTASE DOMAIN-CONTAINING PROTEIN"/>
    <property type="match status" value="1"/>
</dbReference>
<feature type="non-terminal residue" evidence="1">
    <location>
        <position position="1"/>
    </location>
</feature>
<organism evidence="1 2">
    <name type="scientific">Cirrhinus mrigala</name>
    <name type="common">Mrigala</name>
    <dbReference type="NCBI Taxonomy" id="683832"/>
    <lineage>
        <taxon>Eukaryota</taxon>
        <taxon>Metazoa</taxon>
        <taxon>Chordata</taxon>
        <taxon>Craniata</taxon>
        <taxon>Vertebrata</taxon>
        <taxon>Euteleostomi</taxon>
        <taxon>Actinopterygii</taxon>
        <taxon>Neopterygii</taxon>
        <taxon>Teleostei</taxon>
        <taxon>Ostariophysi</taxon>
        <taxon>Cypriniformes</taxon>
        <taxon>Cyprinidae</taxon>
        <taxon>Labeoninae</taxon>
        <taxon>Labeonini</taxon>
        <taxon>Cirrhinus</taxon>
    </lineage>
</organism>
<dbReference type="PANTHER" id="PTHR47510:SF3">
    <property type="entry name" value="ENDO_EXONUCLEASE_PHOSPHATASE DOMAIN-CONTAINING PROTEIN"/>
    <property type="match status" value="1"/>
</dbReference>
<name>A0ABD0MNU6_CIRMR</name>
<keyword evidence="2" id="KW-1185">Reference proteome</keyword>
<comment type="caution">
    <text evidence="1">The sequence shown here is derived from an EMBL/GenBank/DDBJ whole genome shotgun (WGS) entry which is preliminary data.</text>
</comment>
<sequence length="407" mass="46043">AALELLADQITHTEQRYPDSFIIVLGEFNKAHLTCEMPKYRHHITCPTRDSNILDHCYTVLKDAYHSVPRAALGLSDHCLVHLLPAYRQKLKSAKPVVRTVKRWAVEAERDLQACFELTDWSVFEAATTDLDELTDTVTSYISFCEDMCVPTRAYLTFNNDKPWFSAKLKQLRQAKEDTYRSGDKALYKQAKYTLNREIRVAKLNYSGKLKKQLSRNDSKSVWNGLKAITTYKSPSPSTEANQQLADDLNEFYCRFEKQKTGLTPYTHPDYPTTQPLTPCPSIPPTVSQPALKIFEGDVCKVFRKQKIRKAKGPDGVSPACLKACAVQLSSIFTLIFNRSLELCIVPSCFKCSTIIPVPKKPKTTGLNDYRPAALTSVVMKSFERLVLAYLKDITGPLLDPQLTEQT</sequence>